<sequence>MTGTTEKNGIPSGTPGKTAGESPGESPNRSHAKDHSENRSKNHDANHGGKAGERHGERYEAVVIGGGAAGLSAALVLGRSRRRTLVVDAGEPRNAPAAHMQGYLSRDGMPPARFLAVGREEIARYGVELVRDRAVDAVRDAGGEFDVTLAKGRTVHARHLVVATGLKDELPALPGLAERFGRDVLHCPYCHGWEVRDRVFGVLATGPLSVHQALMVTQWSKDVTFFLHEVAEAELSGDDLRRLAAAGVRAVPGRVAELLVEGDRLTGVRLAGGTSSEGGTDHPLEVLFVAPRAVPRTGLLRRLGAELRETPFGAYPVTDERGLTTVPGLWVAGNAGGFAERVINAASRGYRAGAAINGELLFADLDAAVAAGGAAEV</sequence>
<evidence type="ECO:0000313" key="6">
    <source>
        <dbReference type="EMBL" id="GAA0915157.1"/>
    </source>
</evidence>
<comment type="catalytic activity">
    <reaction evidence="3">
        <text>[thioredoxin]-dithiol + NADP(+) = [thioredoxin]-disulfide + NADPH + H(+)</text>
        <dbReference type="Rhea" id="RHEA:20345"/>
        <dbReference type="Rhea" id="RHEA-COMP:10698"/>
        <dbReference type="Rhea" id="RHEA-COMP:10700"/>
        <dbReference type="ChEBI" id="CHEBI:15378"/>
        <dbReference type="ChEBI" id="CHEBI:29950"/>
        <dbReference type="ChEBI" id="CHEBI:50058"/>
        <dbReference type="ChEBI" id="CHEBI:57783"/>
        <dbReference type="ChEBI" id="CHEBI:58349"/>
        <dbReference type="EC" id="1.8.1.9"/>
    </reaction>
</comment>
<comment type="caution">
    <text evidence="6">The sequence shown here is derived from an EMBL/GenBank/DDBJ whole genome shotgun (WGS) entry which is preliminary data.</text>
</comment>
<dbReference type="RefSeq" id="WP_344050045.1">
    <property type="nucleotide sequence ID" value="NZ_BAAAHG010000022.1"/>
</dbReference>
<dbReference type="InterPro" id="IPR036188">
    <property type="entry name" value="FAD/NAD-bd_sf"/>
</dbReference>
<dbReference type="PRINTS" id="PR00469">
    <property type="entry name" value="PNDRDTASEII"/>
</dbReference>
<protein>
    <submittedName>
        <fullName evidence="6">NAD(P)/FAD-dependent oxidoreductase</fullName>
    </submittedName>
</protein>
<dbReference type="InterPro" id="IPR023753">
    <property type="entry name" value="FAD/NAD-binding_dom"/>
</dbReference>
<evidence type="ECO:0000256" key="2">
    <source>
        <dbReference type="ARBA" id="ARBA00023002"/>
    </source>
</evidence>
<evidence type="ECO:0000259" key="5">
    <source>
        <dbReference type="Pfam" id="PF07992"/>
    </source>
</evidence>
<name>A0ABP3Z8H1_9ACTN</name>
<dbReference type="InterPro" id="IPR050097">
    <property type="entry name" value="Ferredoxin-NADP_redctase_2"/>
</dbReference>
<dbReference type="SUPFAM" id="SSF51905">
    <property type="entry name" value="FAD/NAD(P)-binding domain"/>
    <property type="match status" value="1"/>
</dbReference>
<dbReference type="PANTHER" id="PTHR48105">
    <property type="entry name" value="THIOREDOXIN REDUCTASE 1-RELATED-RELATED"/>
    <property type="match status" value="1"/>
</dbReference>
<keyword evidence="1" id="KW-0285">Flavoprotein</keyword>
<feature type="region of interest" description="Disordered" evidence="4">
    <location>
        <begin position="1"/>
        <end position="54"/>
    </location>
</feature>
<dbReference type="EMBL" id="BAAAHG010000022">
    <property type="protein sequence ID" value="GAA0915157.1"/>
    <property type="molecule type" value="Genomic_DNA"/>
</dbReference>
<evidence type="ECO:0000256" key="3">
    <source>
        <dbReference type="ARBA" id="ARBA00048132"/>
    </source>
</evidence>
<dbReference type="Proteomes" id="UP001501005">
    <property type="component" value="Unassembled WGS sequence"/>
</dbReference>
<proteinExistence type="predicted"/>
<evidence type="ECO:0000256" key="1">
    <source>
        <dbReference type="ARBA" id="ARBA00022630"/>
    </source>
</evidence>
<feature type="domain" description="FAD/NAD(P)-binding" evidence="5">
    <location>
        <begin position="60"/>
        <end position="347"/>
    </location>
</feature>
<organism evidence="6 7">
    <name type="scientific">Streptomyces thermoalcalitolerans</name>
    <dbReference type="NCBI Taxonomy" id="65605"/>
    <lineage>
        <taxon>Bacteria</taxon>
        <taxon>Bacillati</taxon>
        <taxon>Actinomycetota</taxon>
        <taxon>Actinomycetes</taxon>
        <taxon>Kitasatosporales</taxon>
        <taxon>Streptomycetaceae</taxon>
        <taxon>Streptomyces</taxon>
    </lineage>
</organism>
<feature type="compositionally biased region" description="Basic and acidic residues" evidence="4">
    <location>
        <begin position="31"/>
        <end position="54"/>
    </location>
</feature>
<evidence type="ECO:0000313" key="7">
    <source>
        <dbReference type="Proteomes" id="UP001501005"/>
    </source>
</evidence>
<gene>
    <name evidence="6" type="ORF">GCM10009549_30370</name>
</gene>
<dbReference type="Pfam" id="PF07992">
    <property type="entry name" value="Pyr_redox_2"/>
    <property type="match status" value="1"/>
</dbReference>
<accession>A0ABP3Z8H1</accession>
<keyword evidence="7" id="KW-1185">Reference proteome</keyword>
<reference evidence="7" key="1">
    <citation type="journal article" date="2019" name="Int. J. Syst. Evol. Microbiol.">
        <title>The Global Catalogue of Microorganisms (GCM) 10K type strain sequencing project: providing services to taxonomists for standard genome sequencing and annotation.</title>
        <authorList>
            <consortium name="The Broad Institute Genomics Platform"/>
            <consortium name="The Broad Institute Genome Sequencing Center for Infectious Disease"/>
            <person name="Wu L."/>
            <person name="Ma J."/>
        </authorList>
    </citation>
    <scope>NUCLEOTIDE SEQUENCE [LARGE SCALE GENOMIC DNA]</scope>
    <source>
        <strain evidence="7">JCM 10673</strain>
    </source>
</reference>
<dbReference type="PRINTS" id="PR00368">
    <property type="entry name" value="FADPNR"/>
</dbReference>
<keyword evidence="2" id="KW-0560">Oxidoreductase</keyword>
<dbReference type="Gene3D" id="3.50.50.60">
    <property type="entry name" value="FAD/NAD(P)-binding domain"/>
    <property type="match status" value="2"/>
</dbReference>
<evidence type="ECO:0000256" key="4">
    <source>
        <dbReference type="SAM" id="MobiDB-lite"/>
    </source>
</evidence>